<proteinExistence type="predicted"/>
<dbReference type="Pfam" id="PF03692">
    <property type="entry name" value="CxxCxxCC"/>
    <property type="match status" value="1"/>
</dbReference>
<evidence type="ECO:0000313" key="1">
    <source>
        <dbReference type="EMBL" id="GAH74074.1"/>
    </source>
</evidence>
<dbReference type="AlphaFoldDB" id="X1J6X0"/>
<name>X1J6X0_9ZZZZ</name>
<gene>
    <name evidence="1" type="ORF">S03H2_47752</name>
</gene>
<dbReference type="PANTHER" id="PTHR35866:SF1">
    <property type="entry name" value="YKGJ FAMILY CYSTEINE CLUSTER PROTEIN"/>
    <property type="match status" value="1"/>
</dbReference>
<organism evidence="1">
    <name type="scientific">marine sediment metagenome</name>
    <dbReference type="NCBI Taxonomy" id="412755"/>
    <lineage>
        <taxon>unclassified sequences</taxon>
        <taxon>metagenomes</taxon>
        <taxon>ecological metagenomes</taxon>
    </lineage>
</organism>
<dbReference type="InterPro" id="IPR005358">
    <property type="entry name" value="Puta_zinc/iron-chelating_dom"/>
</dbReference>
<reference evidence="1" key="1">
    <citation type="journal article" date="2014" name="Front. Microbiol.">
        <title>High frequency of phylogenetically diverse reductive dehalogenase-homologous genes in deep subseafloor sedimentary metagenomes.</title>
        <authorList>
            <person name="Kawai M."/>
            <person name="Futagami T."/>
            <person name="Toyoda A."/>
            <person name="Takaki Y."/>
            <person name="Nishi S."/>
            <person name="Hori S."/>
            <person name="Arai W."/>
            <person name="Tsubouchi T."/>
            <person name="Morono Y."/>
            <person name="Uchiyama I."/>
            <person name="Ito T."/>
            <person name="Fujiyama A."/>
            <person name="Inagaki F."/>
            <person name="Takami H."/>
        </authorList>
    </citation>
    <scope>NUCLEOTIDE SEQUENCE</scope>
    <source>
        <strain evidence="1">Expedition CK06-06</strain>
    </source>
</reference>
<dbReference type="PANTHER" id="PTHR35866">
    <property type="entry name" value="PUTATIVE-RELATED"/>
    <property type="match status" value="1"/>
</dbReference>
<comment type="caution">
    <text evidence="1">The sequence shown here is derived from an EMBL/GenBank/DDBJ whole genome shotgun (WGS) entry which is preliminary data.</text>
</comment>
<accession>X1J6X0</accession>
<protein>
    <recommendedName>
        <fullName evidence="2">YkgJ family cysteine cluster protein</fullName>
    </recommendedName>
</protein>
<sequence>MTTLKFTCMQCGTCCYEITEQPGLKRIPLYPEEVTKLISIAEKRGYNFQVIEDLVFPDIKNKKILIVTYKIILNNQNERCPFYQTNSGCSIHNEKPYACQAYPLSLIRVDAFNFKISIDPLCNFIIDNYDQLLNVNLDNLKIIFKDEFPKAEKFYRKNKRLQLKIRELEYEEKIEIPRELHINDFNRYLNQWEREEIIVR</sequence>
<evidence type="ECO:0008006" key="2">
    <source>
        <dbReference type="Google" id="ProtNLM"/>
    </source>
</evidence>
<dbReference type="EMBL" id="BARU01030058">
    <property type="protein sequence ID" value="GAH74074.1"/>
    <property type="molecule type" value="Genomic_DNA"/>
</dbReference>